<keyword evidence="9" id="KW-1185">Reference proteome</keyword>
<dbReference type="InParanoid" id="A0A1Y5RQZ3"/>
<comment type="similarity">
    <text evidence="6">Belongs to the DNA polymerase HolA subunit family.</text>
</comment>
<sequence>MRFRPADFNALLRDGRGDIRALLLYGPDEGLVRERARAIVQWVLGAPDDPFRLARIDASELADDPARLADEAAALAFTGGRRLVHVRDGSNRLTPLFKDFFADAPGQAFVLVEAGALRTRDSLPTLFEKEGTAAVLPCYPDEPADLAELLRDELRRAGIGADPDALAFLQTVLGQDRAFARNALEKLRLYKHGDDGPLTLQEARDCVADSNEFRFDAIVRAAMEGDQPALDRALDTAFGEGMSPVAIFRVTQNQVQRLLELASSGRNPSEAIGKLRPPLPPRAKQEMARQLRLWPRDKLAGALRLLLEAELDAKSSGLPDQAICRHALMRLATAGRVFASGRR</sequence>
<evidence type="ECO:0000256" key="1">
    <source>
        <dbReference type="ARBA" id="ARBA00012417"/>
    </source>
</evidence>
<evidence type="ECO:0000256" key="5">
    <source>
        <dbReference type="ARBA" id="ARBA00022932"/>
    </source>
</evidence>
<dbReference type="PANTHER" id="PTHR34388">
    <property type="entry name" value="DNA POLYMERASE III SUBUNIT DELTA"/>
    <property type="match status" value="1"/>
</dbReference>
<evidence type="ECO:0000256" key="7">
    <source>
        <dbReference type="ARBA" id="ARBA00049244"/>
    </source>
</evidence>
<evidence type="ECO:0000313" key="9">
    <source>
        <dbReference type="Proteomes" id="UP000193200"/>
    </source>
</evidence>
<dbReference type="InterPro" id="IPR027417">
    <property type="entry name" value="P-loop_NTPase"/>
</dbReference>
<dbReference type="SUPFAM" id="SSF52540">
    <property type="entry name" value="P-loop containing nucleoside triphosphate hydrolases"/>
    <property type="match status" value="1"/>
</dbReference>
<dbReference type="OrthoDB" id="9804983at2"/>
<reference evidence="8 9" key="1">
    <citation type="submission" date="2017-03" db="EMBL/GenBank/DDBJ databases">
        <authorList>
            <person name="Afonso C.L."/>
            <person name="Miller P.J."/>
            <person name="Scott M.A."/>
            <person name="Spackman E."/>
            <person name="Goraichik I."/>
            <person name="Dimitrov K.M."/>
            <person name="Suarez D.L."/>
            <person name="Swayne D.E."/>
        </authorList>
    </citation>
    <scope>NUCLEOTIDE SEQUENCE [LARGE SCALE GENOMIC DNA]</scope>
    <source>
        <strain evidence="8 9">CECT 7691</strain>
    </source>
</reference>
<dbReference type="SUPFAM" id="SSF48019">
    <property type="entry name" value="post-AAA+ oligomerization domain-like"/>
    <property type="match status" value="1"/>
</dbReference>
<dbReference type="Gene3D" id="1.10.8.60">
    <property type="match status" value="1"/>
</dbReference>
<keyword evidence="3" id="KW-0548">Nucleotidyltransferase</keyword>
<dbReference type="GO" id="GO:0006261">
    <property type="term" value="P:DNA-templated DNA replication"/>
    <property type="evidence" value="ECO:0007669"/>
    <property type="project" value="TreeGrafter"/>
</dbReference>
<name>A0A1Y5RQZ3_9PROT</name>
<dbReference type="Proteomes" id="UP000193200">
    <property type="component" value="Unassembled WGS sequence"/>
</dbReference>
<dbReference type="RefSeq" id="WP_085881835.1">
    <property type="nucleotide sequence ID" value="NZ_FWFR01000001.1"/>
</dbReference>
<dbReference type="Gene3D" id="1.20.272.10">
    <property type="match status" value="1"/>
</dbReference>
<gene>
    <name evidence="8" type="ORF">OCH7691_00499</name>
</gene>
<keyword evidence="2" id="KW-0808">Transferase</keyword>
<accession>A0A1Y5RQZ3</accession>
<dbReference type="Gene3D" id="3.40.50.300">
    <property type="entry name" value="P-loop containing nucleotide triphosphate hydrolases"/>
    <property type="match status" value="1"/>
</dbReference>
<evidence type="ECO:0000256" key="2">
    <source>
        <dbReference type="ARBA" id="ARBA00022679"/>
    </source>
</evidence>
<evidence type="ECO:0000256" key="4">
    <source>
        <dbReference type="ARBA" id="ARBA00022705"/>
    </source>
</evidence>
<dbReference type="AlphaFoldDB" id="A0A1Y5RQZ3"/>
<keyword evidence="4" id="KW-0235">DNA replication</keyword>
<dbReference type="InterPro" id="IPR008921">
    <property type="entry name" value="DNA_pol3_clamp-load_cplx_C"/>
</dbReference>
<evidence type="ECO:0000256" key="3">
    <source>
        <dbReference type="ARBA" id="ARBA00022695"/>
    </source>
</evidence>
<dbReference type="EMBL" id="FWFR01000001">
    <property type="protein sequence ID" value="SLN20432.1"/>
    <property type="molecule type" value="Genomic_DNA"/>
</dbReference>
<proteinExistence type="inferred from homology"/>
<comment type="catalytic activity">
    <reaction evidence="7">
        <text>DNA(n) + a 2'-deoxyribonucleoside 5'-triphosphate = DNA(n+1) + diphosphate</text>
        <dbReference type="Rhea" id="RHEA:22508"/>
        <dbReference type="Rhea" id="RHEA-COMP:17339"/>
        <dbReference type="Rhea" id="RHEA-COMP:17340"/>
        <dbReference type="ChEBI" id="CHEBI:33019"/>
        <dbReference type="ChEBI" id="CHEBI:61560"/>
        <dbReference type="ChEBI" id="CHEBI:173112"/>
        <dbReference type="EC" id="2.7.7.7"/>
    </reaction>
</comment>
<dbReference type="NCBIfam" id="TIGR01128">
    <property type="entry name" value="holA"/>
    <property type="match status" value="1"/>
</dbReference>
<dbReference type="GO" id="GO:0003677">
    <property type="term" value="F:DNA binding"/>
    <property type="evidence" value="ECO:0007669"/>
    <property type="project" value="InterPro"/>
</dbReference>
<dbReference type="PANTHER" id="PTHR34388:SF1">
    <property type="entry name" value="DNA POLYMERASE III SUBUNIT DELTA"/>
    <property type="match status" value="1"/>
</dbReference>
<dbReference type="InterPro" id="IPR005790">
    <property type="entry name" value="DNA_polIII_delta"/>
</dbReference>
<dbReference type="EC" id="2.7.7.7" evidence="1"/>
<keyword evidence="5" id="KW-0239">DNA-directed DNA polymerase</keyword>
<dbReference type="GO" id="GO:0009360">
    <property type="term" value="C:DNA polymerase III complex"/>
    <property type="evidence" value="ECO:0007669"/>
    <property type="project" value="TreeGrafter"/>
</dbReference>
<protein>
    <recommendedName>
        <fullName evidence="1">DNA-directed DNA polymerase</fullName>
        <ecNumber evidence="1">2.7.7.7</ecNumber>
    </recommendedName>
</protein>
<evidence type="ECO:0000256" key="6">
    <source>
        <dbReference type="ARBA" id="ARBA00034754"/>
    </source>
</evidence>
<organism evidence="8 9">
    <name type="scientific">Oceanibacterium hippocampi</name>
    <dbReference type="NCBI Taxonomy" id="745714"/>
    <lineage>
        <taxon>Bacteria</taxon>
        <taxon>Pseudomonadati</taxon>
        <taxon>Pseudomonadota</taxon>
        <taxon>Alphaproteobacteria</taxon>
        <taxon>Sneathiellales</taxon>
        <taxon>Sneathiellaceae</taxon>
        <taxon>Oceanibacterium</taxon>
    </lineage>
</organism>
<dbReference type="GO" id="GO:0003887">
    <property type="term" value="F:DNA-directed DNA polymerase activity"/>
    <property type="evidence" value="ECO:0007669"/>
    <property type="project" value="UniProtKB-KW"/>
</dbReference>
<evidence type="ECO:0000313" key="8">
    <source>
        <dbReference type="EMBL" id="SLN20432.1"/>
    </source>
</evidence>